<dbReference type="PROSITE" id="PS00678">
    <property type="entry name" value="WD_REPEATS_1"/>
    <property type="match status" value="4"/>
</dbReference>
<feature type="region of interest" description="Disordered" evidence="4">
    <location>
        <begin position="1187"/>
        <end position="1210"/>
    </location>
</feature>
<dbReference type="OrthoDB" id="538223at2759"/>
<dbReference type="AlphaFoldDB" id="A0A9P6UIV8"/>
<keyword evidence="2" id="KW-0677">Repeat</keyword>
<feature type="repeat" description="WD" evidence="3">
    <location>
        <begin position="942"/>
        <end position="983"/>
    </location>
</feature>
<dbReference type="InterPro" id="IPR027417">
    <property type="entry name" value="P-loop_NTPase"/>
</dbReference>
<dbReference type="PANTHER" id="PTHR44019:SF8">
    <property type="entry name" value="POC1 CENTRIOLAR PROTEIN HOMOLOG"/>
    <property type="match status" value="1"/>
</dbReference>
<feature type="repeat" description="WD" evidence="3">
    <location>
        <begin position="775"/>
        <end position="807"/>
    </location>
</feature>
<feature type="repeat" description="WD" evidence="3">
    <location>
        <begin position="691"/>
        <end position="725"/>
    </location>
</feature>
<dbReference type="InterPro" id="IPR001646">
    <property type="entry name" value="5peptide_repeat"/>
</dbReference>
<dbReference type="InterPro" id="IPR007111">
    <property type="entry name" value="NACHT_NTPase"/>
</dbReference>
<feature type="repeat" description="WD" evidence="3">
    <location>
        <begin position="653"/>
        <end position="690"/>
    </location>
</feature>
<dbReference type="InterPro" id="IPR015943">
    <property type="entry name" value="WD40/YVTN_repeat-like_dom_sf"/>
</dbReference>
<dbReference type="Gene3D" id="3.40.50.300">
    <property type="entry name" value="P-loop containing nucleotide triphosphate hydrolases"/>
    <property type="match status" value="1"/>
</dbReference>
<dbReference type="InterPro" id="IPR019775">
    <property type="entry name" value="WD40_repeat_CS"/>
</dbReference>
<dbReference type="PROSITE" id="PS50082">
    <property type="entry name" value="WD_REPEATS_2"/>
    <property type="match status" value="10"/>
</dbReference>
<feature type="region of interest" description="Disordered" evidence="4">
    <location>
        <begin position="1062"/>
        <end position="1096"/>
    </location>
</feature>
<proteinExistence type="predicted"/>
<feature type="repeat" description="WD" evidence="3">
    <location>
        <begin position="733"/>
        <end position="774"/>
    </location>
</feature>
<dbReference type="Gene3D" id="2.130.10.10">
    <property type="entry name" value="YVTN repeat-like/Quinoprotein amine dehydrogenase"/>
    <property type="match status" value="5"/>
</dbReference>
<dbReference type="EMBL" id="JAAAIN010001130">
    <property type="protein sequence ID" value="KAG0306581.1"/>
    <property type="molecule type" value="Genomic_DNA"/>
</dbReference>
<dbReference type="SUPFAM" id="SSF141571">
    <property type="entry name" value="Pentapeptide repeat-like"/>
    <property type="match status" value="1"/>
</dbReference>
<evidence type="ECO:0000256" key="4">
    <source>
        <dbReference type="SAM" id="MobiDB-lite"/>
    </source>
</evidence>
<organism evidence="6 7">
    <name type="scientific">Linnemannia gamsii</name>
    <dbReference type="NCBI Taxonomy" id="64522"/>
    <lineage>
        <taxon>Eukaryota</taxon>
        <taxon>Fungi</taxon>
        <taxon>Fungi incertae sedis</taxon>
        <taxon>Mucoromycota</taxon>
        <taxon>Mortierellomycotina</taxon>
        <taxon>Mortierellomycetes</taxon>
        <taxon>Mortierellales</taxon>
        <taxon>Mortierellaceae</taxon>
        <taxon>Linnemannia</taxon>
    </lineage>
</organism>
<dbReference type="PRINTS" id="PR00320">
    <property type="entry name" value="GPROTEINBRPT"/>
</dbReference>
<dbReference type="Proteomes" id="UP000823405">
    <property type="component" value="Unassembled WGS sequence"/>
</dbReference>
<evidence type="ECO:0000256" key="3">
    <source>
        <dbReference type="PROSITE-ProRule" id="PRU00221"/>
    </source>
</evidence>
<dbReference type="PROSITE" id="PS50294">
    <property type="entry name" value="WD_REPEATS_REGION"/>
    <property type="match status" value="6"/>
</dbReference>
<accession>A0A9P6UIV8</accession>
<name>A0A9P6UIV8_9FUNG</name>
<dbReference type="Gene3D" id="2.160.20.80">
    <property type="entry name" value="E3 ubiquitin-protein ligase SopA"/>
    <property type="match status" value="1"/>
</dbReference>
<sequence>MGREQNSNTEISASFSGSMLLSPFIPLSISFSPLNKTQDAPTLEDVVLLLKMRRLADYKQAVYIPPSAKPSLQAPDETLFPLMEKVEDFLAGDGQVMLVLGDSGAGKSTFNRHLENQLWQDYKSGGVVPLFINLPALDRPDKDLVAEHLRRLDFSDELIWDLKQSRRFVLICDGYDESQLTYNLHTTNLLNQSGHWRTKLIITCRTQYLGQNYRDRFEPQGGSYYDISVPDLFTEAVIAPFSKDQIVKYVERYVPLEPRTWVKEDYMEKLTTIPGLMGLVRNPFLLSLALGALPAVVEGNDDLSKIRISRVQLYDSFVEHWLSANKRRLRNQNLKLSRDEQRMLDELLDNGFEESVVKFQTSLADAVFQEQEGKPVVDYDHRRDKGSWKGTFFSTDLITSTLRDASLLIRAGNSYRFVHRSMLEYFYTCTICPSPFIGDEFAPHDLFYSACSPSSIVNHPLSKSRLVTEPSIVQFLAERVQISPAFKRQLHALLERSKTDENASLEATNAITILVQAGVRFHGTDLRRVRIPGADLSGGQFDSVRLEEADLTGANLTKCWIRQADFTNARMDGVQFGELPYLEEVDMVHTYDTTARMWNIETGLSEFVLRVEPAWVMSVAFSPCGNQIASASEDKTVRLWDARTGVAVSVLTTGSVSGVSYSPDGALIATGGKDGVVRIFDTQTAHLILSLESRHMSIRCIAYSPNGQWIITGHPTGELETWDMNLGELGPKWIGHADSVTGVEFSPNSKWIVSSSSDRTVKLWDAQTRVLVSMFAGHTETVYSVAFSPDGLQVASSSWDKTVRLWEAHSRGTGHDPQGSFDSVSSVAYSPDGRYLISESKDGTVRQYNADTGEQVMMLSCGFSEVNCIAYSPDGLRIATAKDSDLMMWEVSTGMSLYVITGHAETITSAAFSPCGHWIATGSNDMTVMLWEVESGELSRMFIGHKTWVTSVSFSPAGRHIVSGSKDGIVRIWELSSGESRLLVNNARRWTTTVAYSPNGLLIASNHGDEYIRIWDGRTGALVSKLENEATLICFAFSSCGKWIAACYGNWVGLWNRVSSHNNSSSTSNNKNSSSNNNNSNSNSDNSNNSNTNTSEEWKQEALIRGFVGEATCIAWRPGTLEIATGSVDGSTRVWRLQTDPEISVEQVWGIGPVGLVATDAVFEEAIGLSTVNQILLTQRSRNDGKLFADALPSPDQSEYSASSEAEDWD</sequence>
<keyword evidence="1 3" id="KW-0853">WD repeat</keyword>
<dbReference type="SUPFAM" id="SSF52540">
    <property type="entry name" value="P-loop containing nucleoside triphosphate hydrolases"/>
    <property type="match status" value="1"/>
</dbReference>
<dbReference type="CDD" id="cd00200">
    <property type="entry name" value="WD40"/>
    <property type="match status" value="2"/>
</dbReference>
<evidence type="ECO:0000256" key="2">
    <source>
        <dbReference type="ARBA" id="ARBA00022737"/>
    </source>
</evidence>
<dbReference type="InterPro" id="IPR036322">
    <property type="entry name" value="WD40_repeat_dom_sf"/>
</dbReference>
<protein>
    <submittedName>
        <fullName evidence="6">WD_REPEATS_REGION domain-containing protein</fullName>
    </submittedName>
</protein>
<feature type="compositionally biased region" description="Low complexity" evidence="4">
    <location>
        <begin position="1062"/>
        <end position="1095"/>
    </location>
</feature>
<dbReference type="Pfam" id="PF00400">
    <property type="entry name" value="WD40"/>
    <property type="match status" value="11"/>
</dbReference>
<dbReference type="InterPro" id="IPR050505">
    <property type="entry name" value="WDR55/POC1"/>
</dbReference>
<evidence type="ECO:0000256" key="1">
    <source>
        <dbReference type="ARBA" id="ARBA00022574"/>
    </source>
</evidence>
<dbReference type="InterPro" id="IPR020472">
    <property type="entry name" value="WD40_PAC1"/>
</dbReference>
<feature type="compositionally biased region" description="Polar residues" evidence="4">
    <location>
        <begin position="1195"/>
        <end position="1204"/>
    </location>
</feature>
<evidence type="ECO:0000313" key="7">
    <source>
        <dbReference type="Proteomes" id="UP000823405"/>
    </source>
</evidence>
<dbReference type="SMART" id="SM00320">
    <property type="entry name" value="WD40"/>
    <property type="match status" value="12"/>
</dbReference>
<dbReference type="SUPFAM" id="SSF50978">
    <property type="entry name" value="WD40 repeat-like"/>
    <property type="match status" value="2"/>
</dbReference>
<feature type="repeat" description="WD" evidence="3">
    <location>
        <begin position="817"/>
        <end position="858"/>
    </location>
</feature>
<dbReference type="PANTHER" id="PTHR44019">
    <property type="entry name" value="WD REPEAT-CONTAINING PROTEIN 55"/>
    <property type="match status" value="1"/>
</dbReference>
<comment type="caution">
    <text evidence="6">The sequence shown here is derived from an EMBL/GenBank/DDBJ whole genome shotgun (WGS) entry which is preliminary data.</text>
</comment>
<feature type="repeat" description="WD" evidence="3">
    <location>
        <begin position="609"/>
        <end position="650"/>
    </location>
</feature>
<dbReference type="InterPro" id="IPR001680">
    <property type="entry name" value="WD40_rpt"/>
</dbReference>
<keyword evidence="7" id="KW-1185">Reference proteome</keyword>
<dbReference type="Pfam" id="PF00805">
    <property type="entry name" value="Pentapeptide"/>
    <property type="match status" value="1"/>
</dbReference>
<reference evidence="6" key="1">
    <citation type="journal article" date="2020" name="Fungal Divers.">
        <title>Resolving the Mortierellaceae phylogeny through synthesis of multi-gene phylogenetics and phylogenomics.</title>
        <authorList>
            <person name="Vandepol N."/>
            <person name="Liber J."/>
            <person name="Desiro A."/>
            <person name="Na H."/>
            <person name="Kennedy M."/>
            <person name="Barry K."/>
            <person name="Grigoriev I.V."/>
            <person name="Miller A.N."/>
            <person name="O'Donnell K."/>
            <person name="Stajich J.E."/>
            <person name="Bonito G."/>
        </authorList>
    </citation>
    <scope>NUCLEOTIDE SEQUENCE</scope>
    <source>
        <strain evidence="6">NVP60</strain>
    </source>
</reference>
<feature type="repeat" description="WD" evidence="3">
    <location>
        <begin position="984"/>
        <end position="1025"/>
    </location>
</feature>
<feature type="repeat" description="WD" evidence="3">
    <location>
        <begin position="1104"/>
        <end position="1145"/>
    </location>
</feature>
<evidence type="ECO:0000259" key="5">
    <source>
        <dbReference type="Pfam" id="PF05729"/>
    </source>
</evidence>
<feature type="repeat" description="WD" evidence="3">
    <location>
        <begin position="900"/>
        <end position="941"/>
    </location>
</feature>
<feature type="domain" description="NACHT" evidence="5">
    <location>
        <begin position="96"/>
        <end position="255"/>
    </location>
</feature>
<gene>
    <name evidence="6" type="primary">WDR31_1</name>
    <name evidence="6" type="ORF">BGZ97_000698</name>
</gene>
<evidence type="ECO:0000313" key="6">
    <source>
        <dbReference type="EMBL" id="KAG0306581.1"/>
    </source>
</evidence>
<dbReference type="Pfam" id="PF05729">
    <property type="entry name" value="NACHT"/>
    <property type="match status" value="1"/>
</dbReference>